<protein>
    <submittedName>
        <fullName evidence="3">Uncharacterized protein</fullName>
    </submittedName>
</protein>
<organism evidence="3 4">
    <name type="scientific">Cuscuta campestris</name>
    <dbReference type="NCBI Taxonomy" id="132261"/>
    <lineage>
        <taxon>Eukaryota</taxon>
        <taxon>Viridiplantae</taxon>
        <taxon>Streptophyta</taxon>
        <taxon>Embryophyta</taxon>
        <taxon>Tracheophyta</taxon>
        <taxon>Spermatophyta</taxon>
        <taxon>Magnoliopsida</taxon>
        <taxon>eudicotyledons</taxon>
        <taxon>Gunneridae</taxon>
        <taxon>Pentapetalae</taxon>
        <taxon>asterids</taxon>
        <taxon>lamiids</taxon>
        <taxon>Solanales</taxon>
        <taxon>Convolvulaceae</taxon>
        <taxon>Cuscuteae</taxon>
        <taxon>Cuscuta</taxon>
        <taxon>Cuscuta subgen. Grammica</taxon>
        <taxon>Cuscuta sect. Cleistogrammica</taxon>
    </lineage>
</organism>
<keyword evidence="4" id="KW-1185">Reference proteome</keyword>
<feature type="compositionally biased region" description="Acidic residues" evidence="2">
    <location>
        <begin position="176"/>
        <end position="194"/>
    </location>
</feature>
<dbReference type="AlphaFoldDB" id="A0A484MV02"/>
<accession>A0A484MV02</accession>
<keyword evidence="1" id="KW-0175">Coiled coil</keyword>
<reference evidence="3 4" key="1">
    <citation type="submission" date="2018-04" db="EMBL/GenBank/DDBJ databases">
        <authorList>
            <person name="Vogel A."/>
        </authorList>
    </citation>
    <scope>NUCLEOTIDE SEQUENCE [LARGE SCALE GENOMIC DNA]</scope>
</reference>
<proteinExistence type="predicted"/>
<feature type="region of interest" description="Disordered" evidence="2">
    <location>
        <begin position="164"/>
        <end position="220"/>
    </location>
</feature>
<name>A0A484MV02_9ASTE</name>
<feature type="coiled-coil region" evidence="1">
    <location>
        <begin position="308"/>
        <end position="342"/>
    </location>
</feature>
<feature type="region of interest" description="Disordered" evidence="2">
    <location>
        <begin position="436"/>
        <end position="467"/>
    </location>
</feature>
<dbReference type="OrthoDB" id="1752359at2759"/>
<evidence type="ECO:0000256" key="2">
    <source>
        <dbReference type="SAM" id="MobiDB-lite"/>
    </source>
</evidence>
<dbReference type="EMBL" id="OOIL02004425">
    <property type="protein sequence ID" value="VFQ91624.1"/>
    <property type="molecule type" value="Genomic_DNA"/>
</dbReference>
<evidence type="ECO:0000313" key="3">
    <source>
        <dbReference type="EMBL" id="VFQ91624.1"/>
    </source>
</evidence>
<dbReference type="Proteomes" id="UP000595140">
    <property type="component" value="Unassembled WGS sequence"/>
</dbReference>
<evidence type="ECO:0000313" key="4">
    <source>
        <dbReference type="Proteomes" id="UP000595140"/>
    </source>
</evidence>
<sequence>MASSDSTPSIPVADPAVVCFEEMYRQDPSLRPDGLMGGIGHSRVLSAVPLRTSITVASSSRVPPSTGEKIEKIENRPGSDLEVLTRYRARKGSNHEYGLCLVSKVGAREGNSYAVVSSQAECGMVVILTSLKIWKAKFVFISGFSGDQHPFRFELAEAVRGGRPKHGLEKTALGPEEPESEEKEEEGSDEIETEEEKHTSVGGCSEVQTASPKPGLRRGGSPRAALRRYVWAVAEAASLSPALKDKGEILSSLRGLVDGFHKEVLAKLDLISERRAGAEFSLGVDFLASVETELSWLRRLAGSEHEQATELEMQAVAESEEVRSLEAERDRALAEKEQAVAERAQAVVEKERAASDFLQSPTFKDACMEMFADYYDSWVETEVGTVKMGKEGSKWLETGVYHGIQLVLRRARRVDQSFPPPRVDIPYMHDPILNDELGENPDYFGTPERKDMGADVAGEDQPSDALP</sequence>
<feature type="compositionally biased region" description="Acidic residues" evidence="2">
    <location>
        <begin position="457"/>
        <end position="467"/>
    </location>
</feature>
<evidence type="ECO:0000256" key="1">
    <source>
        <dbReference type="SAM" id="Coils"/>
    </source>
</evidence>
<gene>
    <name evidence="3" type="ORF">CCAM_LOCUS33400</name>
</gene>